<keyword evidence="2" id="KW-1185">Reference proteome</keyword>
<sequence length="161" mass="17540">MCRDGSGAYAEAIRRVPQYRPAPIVHLFAEIKALGYQSAFNLLHRYITQGRVEADRLPISPRHLARLLLTRPGNLTGKQRSLLDTLTAACPEMIGMAGLVRAFAGLLRPHEGNADRLDTWITTVRAADLPHLHAFTRGLDQGRDAVHAAATLSTTTAAPKA</sequence>
<dbReference type="InterPro" id="IPR047951">
    <property type="entry name" value="Transpos_ISL3"/>
</dbReference>
<evidence type="ECO:0000313" key="1">
    <source>
        <dbReference type="EMBL" id="GAA3019240.1"/>
    </source>
</evidence>
<gene>
    <name evidence="1" type="ORF">GCM10017559_49270</name>
</gene>
<dbReference type="PANTHER" id="PTHR33498:SF1">
    <property type="entry name" value="TRANSPOSASE FOR INSERTION SEQUENCE ELEMENT IS1557"/>
    <property type="match status" value="1"/>
</dbReference>
<dbReference type="PANTHER" id="PTHR33498">
    <property type="entry name" value="TRANSPOSASE FOR INSERTION SEQUENCE ELEMENT IS1557"/>
    <property type="match status" value="1"/>
</dbReference>
<evidence type="ECO:0008006" key="3">
    <source>
        <dbReference type="Google" id="ProtNLM"/>
    </source>
</evidence>
<organism evidence="1 2">
    <name type="scientific">Streptosporangium longisporum</name>
    <dbReference type="NCBI Taxonomy" id="46187"/>
    <lineage>
        <taxon>Bacteria</taxon>
        <taxon>Bacillati</taxon>
        <taxon>Actinomycetota</taxon>
        <taxon>Actinomycetes</taxon>
        <taxon>Streptosporangiales</taxon>
        <taxon>Streptosporangiaceae</taxon>
        <taxon>Streptosporangium</taxon>
    </lineage>
</organism>
<name>A0ABP6KU20_9ACTN</name>
<comment type="caution">
    <text evidence="1">The sequence shown here is derived from an EMBL/GenBank/DDBJ whole genome shotgun (WGS) entry which is preliminary data.</text>
</comment>
<protein>
    <recommendedName>
        <fullName evidence="3">Transposase</fullName>
    </recommendedName>
</protein>
<dbReference type="EMBL" id="BAAAWD010000014">
    <property type="protein sequence ID" value="GAA3019240.1"/>
    <property type="molecule type" value="Genomic_DNA"/>
</dbReference>
<proteinExistence type="predicted"/>
<evidence type="ECO:0000313" key="2">
    <source>
        <dbReference type="Proteomes" id="UP001499930"/>
    </source>
</evidence>
<accession>A0ABP6KU20</accession>
<reference evidence="2" key="1">
    <citation type="journal article" date="2019" name="Int. J. Syst. Evol. Microbiol.">
        <title>The Global Catalogue of Microorganisms (GCM) 10K type strain sequencing project: providing services to taxonomists for standard genome sequencing and annotation.</title>
        <authorList>
            <consortium name="The Broad Institute Genomics Platform"/>
            <consortium name="The Broad Institute Genome Sequencing Center for Infectious Disease"/>
            <person name="Wu L."/>
            <person name="Ma J."/>
        </authorList>
    </citation>
    <scope>NUCLEOTIDE SEQUENCE [LARGE SCALE GENOMIC DNA]</scope>
    <source>
        <strain evidence="2">JCM 3106</strain>
    </source>
</reference>
<dbReference type="Proteomes" id="UP001499930">
    <property type="component" value="Unassembled WGS sequence"/>
</dbReference>